<feature type="transmembrane region" description="Helical" evidence="1">
    <location>
        <begin position="317"/>
        <end position="336"/>
    </location>
</feature>
<organism evidence="2 3">
    <name type="scientific">Candidatus Collierbacteria bacterium RIFCSPHIGHO2_02_FULL_49_10</name>
    <dbReference type="NCBI Taxonomy" id="1817723"/>
    <lineage>
        <taxon>Bacteria</taxon>
        <taxon>Candidatus Collieribacteriota</taxon>
    </lineage>
</organism>
<keyword evidence="1" id="KW-0812">Transmembrane</keyword>
<evidence type="ECO:0000256" key="1">
    <source>
        <dbReference type="SAM" id="Phobius"/>
    </source>
</evidence>
<keyword evidence="1" id="KW-1133">Transmembrane helix</keyword>
<evidence type="ECO:0000313" key="2">
    <source>
        <dbReference type="EMBL" id="OGD70893.1"/>
    </source>
</evidence>
<protein>
    <recommendedName>
        <fullName evidence="4">Glycosyltransferase RgtA/B/C/D-like domain-containing protein</fullName>
    </recommendedName>
</protein>
<gene>
    <name evidence="2" type="ORF">A3D09_00020</name>
</gene>
<keyword evidence="1" id="KW-0472">Membrane</keyword>
<dbReference type="AlphaFoldDB" id="A0A1F5EU29"/>
<evidence type="ECO:0008006" key="4">
    <source>
        <dbReference type="Google" id="ProtNLM"/>
    </source>
</evidence>
<feature type="transmembrane region" description="Helical" evidence="1">
    <location>
        <begin position="166"/>
        <end position="192"/>
    </location>
</feature>
<feature type="transmembrane region" description="Helical" evidence="1">
    <location>
        <begin position="94"/>
        <end position="119"/>
    </location>
</feature>
<dbReference type="Proteomes" id="UP000177390">
    <property type="component" value="Unassembled WGS sequence"/>
</dbReference>
<name>A0A1F5EU29_9BACT</name>
<feature type="transmembrane region" description="Helical" evidence="1">
    <location>
        <begin position="204"/>
        <end position="223"/>
    </location>
</feature>
<accession>A0A1F5EU29</accession>
<proteinExistence type="predicted"/>
<reference evidence="2 3" key="1">
    <citation type="journal article" date="2016" name="Nat. Commun.">
        <title>Thousands of microbial genomes shed light on interconnected biogeochemical processes in an aquifer system.</title>
        <authorList>
            <person name="Anantharaman K."/>
            <person name="Brown C.T."/>
            <person name="Hug L.A."/>
            <person name="Sharon I."/>
            <person name="Castelle C.J."/>
            <person name="Probst A.J."/>
            <person name="Thomas B.C."/>
            <person name="Singh A."/>
            <person name="Wilkins M.J."/>
            <person name="Karaoz U."/>
            <person name="Brodie E.L."/>
            <person name="Williams K.H."/>
            <person name="Hubbard S.S."/>
            <person name="Banfield J.F."/>
        </authorList>
    </citation>
    <scope>NUCLEOTIDE SEQUENCE [LARGE SCALE GENOMIC DNA]</scope>
</reference>
<sequence length="525" mass="60442">MRRMVLITLLAGALSFLVYPHALLSSKNTLPDDNDTRLIAYIIGQVQDNLLHFRNPYFGRFFAPYENTLTYSDLFLTTAVITIPLRLISSSPVVIFNLAYSINFILTFVTFFILIRYLVADSFTALTGTLLFNLSGVHLAYLPHLQIFSLWTLFACLLFFLKRRYFFFFLILTLALAESVFAGYLIFFAVFIFTLGRPKDRKKLFFQLLVFFPLWLILLFPYLSLHFSFPEATRPIRDAAHFSLGLEEIFIKYHSWTLITLLILSNLESLAVSFAAIFCKVRRAWSPAKTGVYALQTRNFPRRGKLSVADKRIQSRFAYWNVIFLFSLLLSLGPVLKVLGQNLRIFGLPIPLPYSLFYYLFPGFNGFRTPSRFIILAAISAAVIISQKLAPWARKLLPQTKFFLTVSLIFLLFWESGFPLKTHPVNITPPAVYQHVKDLPDAAIILELPIKLWTYPDHEIESVRSLYSLEHKKRRINGFSGFSPKSWIDLVESINRFGLNAENRNRLHALGVTHVVEDNLLYPLP</sequence>
<dbReference type="EMBL" id="MFAH01000040">
    <property type="protein sequence ID" value="OGD70893.1"/>
    <property type="molecule type" value="Genomic_DNA"/>
</dbReference>
<feature type="transmembrane region" description="Helical" evidence="1">
    <location>
        <begin position="342"/>
        <end position="361"/>
    </location>
</feature>
<feature type="transmembrane region" description="Helical" evidence="1">
    <location>
        <begin position="139"/>
        <end position="160"/>
    </location>
</feature>
<feature type="transmembrane region" description="Helical" evidence="1">
    <location>
        <begin position="373"/>
        <end position="390"/>
    </location>
</feature>
<evidence type="ECO:0000313" key="3">
    <source>
        <dbReference type="Proteomes" id="UP000177390"/>
    </source>
</evidence>
<comment type="caution">
    <text evidence="2">The sequence shown here is derived from an EMBL/GenBank/DDBJ whole genome shotgun (WGS) entry which is preliminary data.</text>
</comment>